<dbReference type="STRING" id="391625.PPSIR1_17975"/>
<dbReference type="SUPFAM" id="SSF48452">
    <property type="entry name" value="TPR-like"/>
    <property type="match status" value="2"/>
</dbReference>
<dbReference type="Gene3D" id="1.25.40.10">
    <property type="entry name" value="Tetratricopeptide repeat domain"/>
    <property type="match status" value="2"/>
</dbReference>
<keyword evidence="4 5" id="KW-0067">ATP-binding</keyword>
<evidence type="ECO:0000256" key="5">
    <source>
        <dbReference type="PROSITE-ProRule" id="PRU10141"/>
    </source>
</evidence>
<evidence type="ECO:0000313" key="9">
    <source>
        <dbReference type="Proteomes" id="UP000005801"/>
    </source>
</evidence>
<evidence type="ECO:0000256" key="2">
    <source>
        <dbReference type="ARBA" id="ARBA00022741"/>
    </source>
</evidence>
<dbReference type="CDD" id="cd14014">
    <property type="entry name" value="STKc_PknB_like"/>
    <property type="match status" value="1"/>
</dbReference>
<dbReference type="GO" id="GO:0004674">
    <property type="term" value="F:protein serine/threonine kinase activity"/>
    <property type="evidence" value="ECO:0007669"/>
    <property type="project" value="TreeGrafter"/>
</dbReference>
<evidence type="ECO:0000256" key="3">
    <source>
        <dbReference type="ARBA" id="ARBA00022777"/>
    </source>
</evidence>
<dbReference type="PROSITE" id="PS50011">
    <property type="entry name" value="PROTEIN_KINASE_DOM"/>
    <property type="match status" value="1"/>
</dbReference>
<dbReference type="InterPro" id="IPR011990">
    <property type="entry name" value="TPR-like_helical_dom_sf"/>
</dbReference>
<feature type="region of interest" description="Disordered" evidence="6">
    <location>
        <begin position="1"/>
        <end position="27"/>
    </location>
</feature>
<evidence type="ECO:0000256" key="1">
    <source>
        <dbReference type="ARBA" id="ARBA00022679"/>
    </source>
</evidence>
<protein>
    <submittedName>
        <fullName evidence="8">Serine/threonine kinase family protein</fullName>
    </submittedName>
</protein>
<dbReference type="eggNOG" id="COG0515">
    <property type="taxonomic scope" value="Bacteria"/>
</dbReference>
<feature type="compositionally biased region" description="Basic and acidic residues" evidence="6">
    <location>
        <begin position="9"/>
        <end position="20"/>
    </location>
</feature>
<dbReference type="PROSITE" id="PS00107">
    <property type="entry name" value="PROTEIN_KINASE_ATP"/>
    <property type="match status" value="1"/>
</dbReference>
<dbReference type="PANTHER" id="PTHR43289:SF34">
    <property type="entry name" value="SERINE_THREONINE-PROTEIN KINASE YBDM-RELATED"/>
    <property type="match status" value="1"/>
</dbReference>
<name>A6GJ92_9BACT</name>
<dbReference type="Proteomes" id="UP000005801">
    <property type="component" value="Unassembled WGS sequence"/>
</dbReference>
<evidence type="ECO:0000259" key="7">
    <source>
        <dbReference type="PROSITE" id="PS50011"/>
    </source>
</evidence>
<dbReference type="Gene3D" id="3.30.200.20">
    <property type="entry name" value="Phosphorylase Kinase, domain 1"/>
    <property type="match status" value="1"/>
</dbReference>
<keyword evidence="9" id="KW-1185">Reference proteome</keyword>
<dbReference type="Pfam" id="PF00069">
    <property type="entry name" value="Pkinase"/>
    <property type="match status" value="1"/>
</dbReference>
<dbReference type="InterPro" id="IPR008271">
    <property type="entry name" value="Ser/Thr_kinase_AS"/>
</dbReference>
<comment type="caution">
    <text evidence="8">The sequence shown here is derived from an EMBL/GenBank/DDBJ whole genome shotgun (WGS) entry which is preliminary data.</text>
</comment>
<evidence type="ECO:0000256" key="4">
    <source>
        <dbReference type="ARBA" id="ARBA00022840"/>
    </source>
</evidence>
<dbReference type="PROSITE" id="PS00108">
    <property type="entry name" value="PROTEIN_KINASE_ST"/>
    <property type="match status" value="1"/>
</dbReference>
<dbReference type="InterPro" id="IPR017441">
    <property type="entry name" value="Protein_kinase_ATP_BS"/>
</dbReference>
<keyword evidence="1" id="KW-0808">Transferase</keyword>
<reference evidence="8 9" key="1">
    <citation type="submission" date="2007-06" db="EMBL/GenBank/DDBJ databases">
        <authorList>
            <person name="Shimkets L."/>
            <person name="Ferriera S."/>
            <person name="Johnson J."/>
            <person name="Kravitz S."/>
            <person name="Beeson K."/>
            <person name="Sutton G."/>
            <person name="Rogers Y.-H."/>
            <person name="Friedman R."/>
            <person name="Frazier M."/>
            <person name="Venter J.C."/>
        </authorList>
    </citation>
    <scope>NUCLEOTIDE SEQUENCE [LARGE SCALE GENOMIC DNA]</scope>
    <source>
        <strain evidence="8 9">SIR-1</strain>
    </source>
</reference>
<accession>A6GJ92</accession>
<dbReference type="InterPro" id="IPR000719">
    <property type="entry name" value="Prot_kinase_dom"/>
</dbReference>
<sequence>MAGVIPLRPETRRLGERADDNACTEPGGAMAMAEVTDERGPIEPTLDDPLVDSAPGEGCFEHERVLNEVRRRLFGRGPTTRIGRYRVLRSLGAGGMGEVYLGRDEELGREVAIKRVRTGELRGAEQERLRREARALARLSHPNVVQVYEVGTEGGRTFVAMEFVDGATLGQWLSAEPRSWREILEVFLAAGRGLAAAHGAGLIHRDFKPDNVLLSDAGEVRVADFGLVLEGDEVAARRSERSEGASLGLGLAAAPSRGSDLGLRVSAHGAILGTIRYMALEQLCGLEVDARSDQFSFCVALYEALYDAPPFVCSSALARLEALRDDDPRVPQSGRGRAPRGLWRVLCRGLAREPEARWSSMEELLGQLERAAGRRRRAWLGAAGVATGFAAALALVLLPGADETDETEDRCALVERELHGVWDADARTGLEARYAGLEAEHAADSVARVSQGLERWSGAWVEARGELCVAQRDHAVAPELARAQGLCLERQRRAVGELVELLLEPASVDPARRGDELARAVEFIAAQPSPEACQTQLALLGLEPPPAEAVEAVEGVRLDIERAHQLRVLGRLERGAELAEASDLAAVELGYGPLMAEARAERGKAELATGSLTRGRELVQEAIDLAERHGHDALAAELWLAQALRTVSDFRELERGRWELRRATVADSRLEPSTRRQARLADARAQLAHVSGDRLDAERAYVEALELSAEDPLAALDRPTYLGNLADLIASEDAERALEYRREAVFEAEELFGPGHPEVGMPLYKLGNALLDVAGEDEQAKLALQRAVAIWSSSHSRPHEELVLAKLVLGTLALRAGRSKLAESYADAAEREQRETLPDAHPSRVVTEHLRVAIHAARGEHHKALVHTRRALSMLEQRFSLEHPHAQQMQLDAVASLLALGHLDEAMRLLETVQTPSPRSPLAAPHHLNWCEVHLRRGELDAALEDLQALDGAYLGSYAFSHAFLSALVEVRRGGASRASLDRLSELRRESALSQAQVLGWWADLGVTKLELAELGIDAPDLWPPPK</sequence>
<organism evidence="8 9">
    <name type="scientific">Plesiocystis pacifica SIR-1</name>
    <dbReference type="NCBI Taxonomy" id="391625"/>
    <lineage>
        <taxon>Bacteria</taxon>
        <taxon>Pseudomonadati</taxon>
        <taxon>Myxococcota</taxon>
        <taxon>Polyangia</taxon>
        <taxon>Nannocystales</taxon>
        <taxon>Nannocystaceae</taxon>
        <taxon>Plesiocystis</taxon>
    </lineage>
</organism>
<dbReference type="GO" id="GO:0005524">
    <property type="term" value="F:ATP binding"/>
    <property type="evidence" value="ECO:0007669"/>
    <property type="project" value="UniProtKB-UniRule"/>
</dbReference>
<evidence type="ECO:0000313" key="8">
    <source>
        <dbReference type="EMBL" id="EDM74068.1"/>
    </source>
</evidence>
<evidence type="ECO:0000256" key="6">
    <source>
        <dbReference type="SAM" id="MobiDB-lite"/>
    </source>
</evidence>
<dbReference type="AlphaFoldDB" id="A6GJ92"/>
<keyword evidence="3 8" id="KW-0418">Kinase</keyword>
<dbReference type="SUPFAM" id="SSF56112">
    <property type="entry name" value="Protein kinase-like (PK-like)"/>
    <property type="match status" value="1"/>
</dbReference>
<dbReference type="EMBL" id="ABCS01000151">
    <property type="protein sequence ID" value="EDM74068.1"/>
    <property type="molecule type" value="Genomic_DNA"/>
</dbReference>
<feature type="binding site" evidence="5">
    <location>
        <position position="114"/>
    </location>
    <ligand>
        <name>ATP</name>
        <dbReference type="ChEBI" id="CHEBI:30616"/>
    </ligand>
</feature>
<dbReference type="PANTHER" id="PTHR43289">
    <property type="entry name" value="MITOGEN-ACTIVATED PROTEIN KINASE KINASE KINASE 20-RELATED"/>
    <property type="match status" value="1"/>
</dbReference>
<dbReference type="Gene3D" id="1.10.510.10">
    <property type="entry name" value="Transferase(Phosphotransferase) domain 1"/>
    <property type="match status" value="1"/>
</dbReference>
<keyword evidence="2 5" id="KW-0547">Nucleotide-binding</keyword>
<gene>
    <name evidence="8" type="ORF">PPSIR1_17975</name>
</gene>
<feature type="domain" description="Protein kinase" evidence="7">
    <location>
        <begin position="85"/>
        <end position="380"/>
    </location>
</feature>
<proteinExistence type="predicted"/>
<dbReference type="InterPro" id="IPR011009">
    <property type="entry name" value="Kinase-like_dom_sf"/>
</dbReference>